<name>A0A0G4HGA2_9ALVE</name>
<feature type="compositionally biased region" description="Polar residues" evidence="1">
    <location>
        <begin position="60"/>
        <end position="69"/>
    </location>
</feature>
<feature type="compositionally biased region" description="Polar residues" evidence="1">
    <location>
        <begin position="577"/>
        <end position="598"/>
    </location>
</feature>
<feature type="compositionally biased region" description="Basic and acidic residues" evidence="1">
    <location>
        <begin position="646"/>
        <end position="658"/>
    </location>
</feature>
<feature type="compositionally biased region" description="Basic and acidic residues" evidence="1">
    <location>
        <begin position="247"/>
        <end position="261"/>
    </location>
</feature>
<feature type="region of interest" description="Disordered" evidence="1">
    <location>
        <begin position="53"/>
        <end position="74"/>
    </location>
</feature>
<protein>
    <submittedName>
        <fullName evidence="2">Uncharacterized protein</fullName>
    </submittedName>
</protein>
<accession>A0A0G4HGA2</accession>
<evidence type="ECO:0000256" key="1">
    <source>
        <dbReference type="SAM" id="MobiDB-lite"/>
    </source>
</evidence>
<dbReference type="AlphaFoldDB" id="A0A0G4HGA2"/>
<proteinExistence type="predicted"/>
<feature type="region of interest" description="Disordered" evidence="1">
    <location>
        <begin position="576"/>
        <end position="686"/>
    </location>
</feature>
<feature type="region of interest" description="Disordered" evidence="1">
    <location>
        <begin position="700"/>
        <end position="810"/>
    </location>
</feature>
<dbReference type="EMBL" id="CDMZ01002612">
    <property type="protein sequence ID" value="CEM43110.1"/>
    <property type="molecule type" value="Genomic_DNA"/>
</dbReference>
<reference evidence="2" key="1">
    <citation type="submission" date="2014-11" db="EMBL/GenBank/DDBJ databases">
        <authorList>
            <person name="Otto D Thomas"/>
            <person name="Naeem Raeece"/>
        </authorList>
    </citation>
    <scope>NUCLEOTIDE SEQUENCE</scope>
</reference>
<evidence type="ECO:0000313" key="2">
    <source>
        <dbReference type="EMBL" id="CEM43110.1"/>
    </source>
</evidence>
<organism evidence="2">
    <name type="scientific">Chromera velia CCMP2878</name>
    <dbReference type="NCBI Taxonomy" id="1169474"/>
    <lineage>
        <taxon>Eukaryota</taxon>
        <taxon>Sar</taxon>
        <taxon>Alveolata</taxon>
        <taxon>Colpodellida</taxon>
        <taxon>Chromeraceae</taxon>
        <taxon>Chromera</taxon>
    </lineage>
</organism>
<feature type="compositionally biased region" description="Basic residues" evidence="1">
    <location>
        <begin position="263"/>
        <end position="273"/>
    </location>
</feature>
<feature type="region of interest" description="Disordered" evidence="1">
    <location>
        <begin position="108"/>
        <end position="398"/>
    </location>
</feature>
<feature type="compositionally biased region" description="Basic and acidic residues" evidence="1">
    <location>
        <begin position="738"/>
        <end position="750"/>
    </location>
</feature>
<gene>
    <name evidence="2" type="ORF">Cvel_27294</name>
</gene>
<feature type="compositionally biased region" description="Pro residues" evidence="1">
    <location>
        <begin position="207"/>
        <end position="216"/>
    </location>
</feature>
<feature type="compositionally biased region" description="Basic and acidic residues" evidence="1">
    <location>
        <begin position="131"/>
        <end position="147"/>
    </location>
</feature>
<dbReference type="VEuPathDB" id="CryptoDB:Cvel_27294"/>
<sequence>MCDTEKLRIHCRLTLPGFPVCVSHLLKNVACQTSPVCLQMLRFRTYVSIAPPDESAAEGSESQRAAGQRSTREKAEFVHPILLGDACFKLRDPRLSTLGAWALLSPQLERGGGEGEGSPERPKRSGTILLRLEETPQRSPQPEKGRSPDSLSKTAAVGLGASRGESTRQPGHFEPPPGTPQLPSAASERRDGESASVASKKGNRQPPTLPPSPPPDANQTLPSAPLSARSRRSTEGATAKHSAAPRRTLDEKAAGTRDLYKTLKQRHKGKGRQPHVFLPATAVPPAPVLADVPASSPKDQNAPLPLYLSPKQKGGLEKWLGDNQRGPCGGRCEAEYDDDRDYPDDPHEIDSDAEPFPPPQRRCLPKQTPWGLWKKTKGGCAKVAKSPPPPAERKGRHSRICRPAVSACTDAVPWKNNDHVMTLGSFRAPAHHSWEQSFRPEIHSTSQYTKARVKRDRMAKSLLFSGYRPVCALGDLCPGFCSPRPEDRDMDLGREGSPPRPCLHEDPSMYEKGHAAAHVAMASGLPRVLSPREKTAHPLDRRTCKAFETAQDPDGRVSPCVRERFGACMDLNVHVPTFSSRPQTPKSNKSGSHKSSPPLQKGTRLVPCPSNPSPLIPPSLGGSHAAHTDDHSVHFSVSGQQRNSHRGKERDKQREPPKRNSPNVKAHKGKGGTVLKAKPKQRSKSPVPKFLAQFAASPQINQQKTKNHGPHPVSGVSPQPHTRSPPVKPTIRKTARSPPERHSPPKHRESNGGSPHLSAAARKHFTGTAEISSPSRRSDPIPQFIYPPPTSSLQAHPRGSSRTPARRRGR</sequence>